<evidence type="ECO:0000313" key="5">
    <source>
        <dbReference type="EMBL" id="NYE58403.1"/>
    </source>
</evidence>
<comment type="similarity">
    <text evidence="3">Belongs to the CoaE family.</text>
</comment>
<dbReference type="EMBL" id="JACCBS010000003">
    <property type="protein sequence ID" value="NYE58403.1"/>
    <property type="molecule type" value="Genomic_DNA"/>
</dbReference>
<comment type="subcellular location">
    <subcellularLocation>
        <location evidence="3">Cytoplasm</location>
    </subcellularLocation>
</comment>
<comment type="catalytic activity">
    <reaction evidence="3">
        <text>3'-dephospho-CoA + ATP = ADP + CoA + H(+)</text>
        <dbReference type="Rhea" id="RHEA:18245"/>
        <dbReference type="ChEBI" id="CHEBI:15378"/>
        <dbReference type="ChEBI" id="CHEBI:30616"/>
        <dbReference type="ChEBI" id="CHEBI:57287"/>
        <dbReference type="ChEBI" id="CHEBI:57328"/>
        <dbReference type="ChEBI" id="CHEBI:456216"/>
        <dbReference type="EC" id="2.7.1.24"/>
    </reaction>
</comment>
<dbReference type="InterPro" id="IPR027417">
    <property type="entry name" value="P-loop_NTPase"/>
</dbReference>
<dbReference type="EC" id="2.7.1.24" evidence="3 4"/>
<evidence type="ECO:0000256" key="2">
    <source>
        <dbReference type="ARBA" id="ARBA00022840"/>
    </source>
</evidence>
<accession>A0ABX2RF25</accession>
<dbReference type="InterPro" id="IPR001977">
    <property type="entry name" value="Depp_CoAkinase"/>
</dbReference>
<keyword evidence="3 5" id="KW-0808">Transferase</keyword>
<keyword evidence="2 3" id="KW-0067">ATP-binding</keyword>
<dbReference type="HAMAP" id="MF_00376">
    <property type="entry name" value="Dephospho_CoA_kinase"/>
    <property type="match status" value="1"/>
</dbReference>
<gene>
    <name evidence="3" type="primary">coaE</name>
    <name evidence="5" type="ORF">HDG70_002154</name>
</gene>
<proteinExistence type="inferred from homology"/>
<keyword evidence="3 5" id="KW-0418">Kinase</keyword>
<comment type="function">
    <text evidence="3">Catalyzes the phosphorylation of the 3'-hydroxyl group of dephosphocoenzyme A to form coenzyme A.</text>
</comment>
<keyword evidence="1 3" id="KW-0547">Nucleotide-binding</keyword>
<comment type="pathway">
    <text evidence="3">Cofactor biosynthesis; coenzyme A biosynthesis; CoA from (R)-pantothenate: step 5/5.</text>
</comment>
<dbReference type="PANTHER" id="PTHR10695">
    <property type="entry name" value="DEPHOSPHO-COA KINASE-RELATED"/>
    <property type="match status" value="1"/>
</dbReference>
<protein>
    <recommendedName>
        <fullName evidence="3 4">Dephospho-CoA kinase</fullName>
        <ecNumber evidence="3 4">2.7.1.24</ecNumber>
    </recommendedName>
    <alternativeName>
        <fullName evidence="3">Dephosphocoenzyme A kinase</fullName>
    </alternativeName>
</protein>
<dbReference type="Gene3D" id="3.40.50.300">
    <property type="entry name" value="P-loop containing nucleotide triphosphate hydrolases"/>
    <property type="match status" value="1"/>
</dbReference>
<organism evidence="5 6">
    <name type="scientific">Carboxydothermus ferrireducens DSM 11255</name>
    <dbReference type="NCBI Taxonomy" id="1119529"/>
    <lineage>
        <taxon>Bacteria</taxon>
        <taxon>Bacillati</taxon>
        <taxon>Bacillota</taxon>
        <taxon>Clostridia</taxon>
        <taxon>Thermoanaerobacterales</taxon>
        <taxon>Thermoanaerobacteraceae</taxon>
        <taxon>Carboxydothermus</taxon>
    </lineage>
</organism>
<evidence type="ECO:0000256" key="4">
    <source>
        <dbReference type="NCBIfam" id="TIGR00152"/>
    </source>
</evidence>
<sequence>MPVIGLTGGIASGKSTVSRILQELGFAIIDADRIARDILTPGHPAYQKVIDTFGKNILTEDGQIDRAKLGKIVFGNREKLLVLNSITHPEVLKEIRKKIKELTSSGIDWIVLDIPLLFEAKMTSLVDEIWVVYVPEEEQLKRLMARNGFSRDEALARIRAQMPLEEKVKLADVVIDNSGSIESTREQILTILQKWKWKDWSKK</sequence>
<dbReference type="GO" id="GO:0004140">
    <property type="term" value="F:dephospho-CoA kinase activity"/>
    <property type="evidence" value="ECO:0007669"/>
    <property type="project" value="UniProtKB-EC"/>
</dbReference>
<keyword evidence="3" id="KW-0963">Cytoplasm</keyword>
<evidence type="ECO:0000256" key="3">
    <source>
        <dbReference type="HAMAP-Rule" id="MF_00376"/>
    </source>
</evidence>
<evidence type="ECO:0000313" key="6">
    <source>
        <dbReference type="Proteomes" id="UP000604066"/>
    </source>
</evidence>
<name>A0ABX2RF25_9THEO</name>
<comment type="caution">
    <text evidence="5">The sequence shown here is derived from an EMBL/GenBank/DDBJ whole genome shotgun (WGS) entry which is preliminary data.</text>
</comment>
<reference evidence="5 6" key="1">
    <citation type="submission" date="2020-07" db="EMBL/GenBank/DDBJ databases">
        <title>Genomic Encyclopedia of Type Strains, Phase III (KMG-III): the genomes of soil and plant-associated and newly described type strains.</title>
        <authorList>
            <person name="Whitman W."/>
        </authorList>
    </citation>
    <scope>NUCLEOTIDE SEQUENCE [LARGE SCALE GENOMIC DNA]</scope>
    <source>
        <strain evidence="5 6">DSM 11255</strain>
    </source>
</reference>
<dbReference type="Proteomes" id="UP000604066">
    <property type="component" value="Unassembled WGS sequence"/>
</dbReference>
<dbReference type="PROSITE" id="PS51219">
    <property type="entry name" value="DPCK"/>
    <property type="match status" value="1"/>
</dbReference>
<dbReference type="NCBIfam" id="TIGR00152">
    <property type="entry name" value="dephospho-CoA kinase"/>
    <property type="match status" value="1"/>
</dbReference>
<dbReference type="CDD" id="cd02022">
    <property type="entry name" value="DPCK"/>
    <property type="match status" value="1"/>
</dbReference>
<evidence type="ECO:0000256" key="1">
    <source>
        <dbReference type="ARBA" id="ARBA00022741"/>
    </source>
</evidence>
<feature type="binding site" evidence="3">
    <location>
        <begin position="11"/>
        <end position="16"/>
    </location>
    <ligand>
        <name>ATP</name>
        <dbReference type="ChEBI" id="CHEBI:30616"/>
    </ligand>
</feature>
<dbReference type="PANTHER" id="PTHR10695:SF46">
    <property type="entry name" value="BIFUNCTIONAL COENZYME A SYNTHASE-RELATED"/>
    <property type="match status" value="1"/>
</dbReference>
<dbReference type="SUPFAM" id="SSF52540">
    <property type="entry name" value="P-loop containing nucleoside triphosphate hydrolases"/>
    <property type="match status" value="1"/>
</dbReference>
<keyword evidence="3" id="KW-0173">Coenzyme A biosynthesis</keyword>
<dbReference type="Pfam" id="PF01121">
    <property type="entry name" value="CoaE"/>
    <property type="match status" value="1"/>
</dbReference>
<keyword evidence="6" id="KW-1185">Reference proteome</keyword>